<evidence type="ECO:0000313" key="2">
    <source>
        <dbReference type="EMBL" id="AKM32621.1"/>
    </source>
</evidence>
<accession>A0A0H3X178</accession>
<evidence type="ECO:0000313" key="3">
    <source>
        <dbReference type="Proteomes" id="UP000035651"/>
    </source>
</evidence>
<dbReference type="InterPro" id="IPR003741">
    <property type="entry name" value="LUD_dom"/>
</dbReference>
<dbReference type="InterPro" id="IPR037171">
    <property type="entry name" value="NagB/RpiA_transferase-like"/>
</dbReference>
<dbReference type="OrthoDB" id="9794157at2"/>
<organism evidence="2 3">
    <name type="scientific">Pandoraea faecigallinarum</name>
    <dbReference type="NCBI Taxonomy" id="656179"/>
    <lineage>
        <taxon>Bacteria</taxon>
        <taxon>Pseudomonadati</taxon>
        <taxon>Pseudomonadota</taxon>
        <taxon>Betaproteobacteria</taxon>
        <taxon>Burkholderiales</taxon>
        <taxon>Burkholderiaceae</taxon>
        <taxon>Pandoraea</taxon>
    </lineage>
</organism>
<reference evidence="2" key="1">
    <citation type="submission" date="2016-06" db="EMBL/GenBank/DDBJ databases">
        <title>Complete Genome Sequence of Pandoraea faecigallinarum DSM-23572.</title>
        <authorList>
            <person name="Yong D."/>
            <person name="Ee R."/>
            <person name="Lim Y.-L."/>
            <person name="Yin W.-F."/>
            <person name="Chan K.-G."/>
        </authorList>
    </citation>
    <scope>NUCLEOTIDE SEQUENCE</scope>
    <source>
        <strain evidence="2">DSM 23572</strain>
    </source>
</reference>
<protein>
    <recommendedName>
        <fullName evidence="1">LUD domain-containing protein</fullName>
    </recommendedName>
</protein>
<proteinExistence type="predicted"/>
<feature type="domain" description="LUD" evidence="1">
    <location>
        <begin position="120"/>
        <end position="217"/>
    </location>
</feature>
<keyword evidence="3" id="KW-1185">Reference proteome</keyword>
<name>A0A0H3X178_9BURK</name>
<gene>
    <name evidence="2" type="ORF">AB870_07215</name>
</gene>
<dbReference type="Gene3D" id="3.40.50.10420">
    <property type="entry name" value="NagB/RpiA/CoA transferase-like"/>
    <property type="match status" value="1"/>
</dbReference>
<dbReference type="Proteomes" id="UP000035651">
    <property type="component" value="Chromosome"/>
</dbReference>
<dbReference type="KEGG" id="pfg:AB870_07215"/>
<dbReference type="PANTHER" id="PTHR43682:SF1">
    <property type="entry name" value="LACTATE UTILIZATION PROTEIN C"/>
    <property type="match status" value="1"/>
</dbReference>
<dbReference type="PATRIC" id="fig|656179.3.peg.1547"/>
<dbReference type="PANTHER" id="PTHR43682">
    <property type="entry name" value="LACTATE UTILIZATION PROTEIN C"/>
    <property type="match status" value="1"/>
</dbReference>
<dbReference type="AlphaFoldDB" id="A0A0H3X178"/>
<dbReference type="Pfam" id="PF02589">
    <property type="entry name" value="LUD_dom"/>
    <property type="match status" value="1"/>
</dbReference>
<dbReference type="STRING" id="656179.AB870_07215"/>
<dbReference type="SUPFAM" id="SSF100950">
    <property type="entry name" value="NagB/RpiA/CoA transferase-like"/>
    <property type="match status" value="1"/>
</dbReference>
<sequence length="220" mass="23318">MDTSDARNRIFARIRNAQHRPDVARANEQAAAEDYLARHPQGPRPAMSADLIATFIAKAEALSTTITRVPAIGDVPAAAATYLQANGLTARAVAWPTLRELDWAGAGCQVEFRKPHGDDLVGITGCFCAIAETGALMMISGPDTFASATLLPETHIAVVPASRVVAGHEDGFALMRSERGQLSRATNFIAGPSRTADIEQTLVLGAHGPYRVHLIIVDGA</sequence>
<dbReference type="RefSeq" id="WP_047905862.1">
    <property type="nucleotide sequence ID" value="NZ_CP011807.3"/>
</dbReference>
<dbReference type="EMBL" id="CP011807">
    <property type="protein sequence ID" value="AKM32621.1"/>
    <property type="molecule type" value="Genomic_DNA"/>
</dbReference>
<dbReference type="InterPro" id="IPR024185">
    <property type="entry name" value="FTHF_cligase-like_sf"/>
</dbReference>
<evidence type="ECO:0000259" key="1">
    <source>
        <dbReference type="Pfam" id="PF02589"/>
    </source>
</evidence>